<dbReference type="InterPro" id="IPR029060">
    <property type="entry name" value="PIN-like_dom_sf"/>
</dbReference>
<proteinExistence type="predicted"/>
<name>A0A401V0M5_9CELL</name>
<keyword evidence="2" id="KW-1185">Reference proteome</keyword>
<dbReference type="SUPFAM" id="SSF88723">
    <property type="entry name" value="PIN domain-like"/>
    <property type="match status" value="1"/>
</dbReference>
<evidence type="ECO:0000313" key="2">
    <source>
        <dbReference type="Proteomes" id="UP000288246"/>
    </source>
</evidence>
<accession>A0A401V0M5</accession>
<dbReference type="EMBL" id="BHYL01000139">
    <property type="protein sequence ID" value="GCD20360.1"/>
    <property type="molecule type" value="Genomic_DNA"/>
</dbReference>
<dbReference type="AlphaFoldDB" id="A0A401V0M5"/>
<evidence type="ECO:0000313" key="1">
    <source>
        <dbReference type="EMBL" id="GCD20360.1"/>
    </source>
</evidence>
<organism evidence="1 2">
    <name type="scientific">Cellulomonas algicola</name>
    <dbReference type="NCBI Taxonomy" id="2071633"/>
    <lineage>
        <taxon>Bacteria</taxon>
        <taxon>Bacillati</taxon>
        <taxon>Actinomycetota</taxon>
        <taxon>Actinomycetes</taxon>
        <taxon>Micrococcales</taxon>
        <taxon>Cellulomonadaceae</taxon>
        <taxon>Cellulomonas</taxon>
    </lineage>
</organism>
<reference evidence="1 2" key="1">
    <citation type="submission" date="2018-11" db="EMBL/GenBank/DDBJ databases">
        <title>Draft genome sequence of Cellulomonas takizawaensis strain TKZ-21.</title>
        <authorList>
            <person name="Yamamura H."/>
            <person name="Hayashi T."/>
            <person name="Hamada M."/>
            <person name="Serisawa Y."/>
            <person name="Matsuyama K."/>
            <person name="Nakagawa Y."/>
            <person name="Otoguro M."/>
            <person name="Yanagida F."/>
            <person name="Hayakawa M."/>
        </authorList>
    </citation>
    <scope>NUCLEOTIDE SEQUENCE [LARGE SCALE GENOMIC DNA]</scope>
    <source>
        <strain evidence="1 2">TKZ-21</strain>
    </source>
</reference>
<dbReference type="Proteomes" id="UP000288246">
    <property type="component" value="Unassembled WGS sequence"/>
</dbReference>
<dbReference type="Gene3D" id="3.40.50.1010">
    <property type="entry name" value="5'-nuclease"/>
    <property type="match status" value="1"/>
</dbReference>
<evidence type="ECO:0008006" key="3">
    <source>
        <dbReference type="Google" id="ProtNLM"/>
    </source>
</evidence>
<protein>
    <recommendedName>
        <fullName evidence="3">PIN domain-containing protein</fullName>
    </recommendedName>
</protein>
<sequence length="72" mass="7702">MPVEHLTPGIEARAVEVQILLAERGEHRSASIPDLLVAATAEKLGLTVLAVDKNLDLIADVTGQRVETLDFA</sequence>
<gene>
    <name evidence="1" type="ORF">CTKZ_19220</name>
</gene>
<comment type="caution">
    <text evidence="1">The sequence shown here is derived from an EMBL/GenBank/DDBJ whole genome shotgun (WGS) entry which is preliminary data.</text>
</comment>